<comment type="caution">
    <text evidence="6">The sequence shown here is derived from an EMBL/GenBank/DDBJ whole genome shotgun (WGS) entry which is preliminary data.</text>
</comment>
<dbReference type="Pfam" id="PF00271">
    <property type="entry name" value="Helicase_C"/>
    <property type="match status" value="1"/>
</dbReference>
<dbReference type="GO" id="GO:0004386">
    <property type="term" value="F:helicase activity"/>
    <property type="evidence" value="ECO:0007669"/>
    <property type="project" value="UniProtKB-KW"/>
</dbReference>
<name>A0ABW5RMT9_9BACI</name>
<evidence type="ECO:0000313" key="7">
    <source>
        <dbReference type="Proteomes" id="UP001597506"/>
    </source>
</evidence>
<evidence type="ECO:0000313" key="6">
    <source>
        <dbReference type="EMBL" id="MFD2679299.1"/>
    </source>
</evidence>
<dbReference type="InterPro" id="IPR014001">
    <property type="entry name" value="Helicase_ATP-bd"/>
</dbReference>
<proteinExistence type="predicted"/>
<keyword evidence="6" id="KW-0347">Helicase</keyword>
<keyword evidence="1" id="KW-0547">Nucleotide-binding</keyword>
<dbReference type="Proteomes" id="UP001597506">
    <property type="component" value="Unassembled WGS sequence"/>
</dbReference>
<feature type="domain" description="Helicase ATP-binding" evidence="4">
    <location>
        <begin position="166"/>
        <end position="318"/>
    </location>
</feature>
<feature type="domain" description="Helicase C-terminal" evidence="5">
    <location>
        <begin position="346"/>
        <end position="497"/>
    </location>
</feature>
<reference evidence="7" key="1">
    <citation type="journal article" date="2019" name="Int. J. Syst. Evol. Microbiol.">
        <title>The Global Catalogue of Microorganisms (GCM) 10K type strain sequencing project: providing services to taxonomists for standard genome sequencing and annotation.</title>
        <authorList>
            <consortium name="The Broad Institute Genomics Platform"/>
            <consortium name="The Broad Institute Genome Sequencing Center for Infectious Disease"/>
            <person name="Wu L."/>
            <person name="Ma J."/>
        </authorList>
    </citation>
    <scope>NUCLEOTIDE SEQUENCE [LARGE SCALE GENOMIC DNA]</scope>
    <source>
        <strain evidence="7">KCTC 3913</strain>
    </source>
</reference>
<dbReference type="RefSeq" id="WP_377931824.1">
    <property type="nucleotide sequence ID" value="NZ_JBHUMF010000002.1"/>
</dbReference>
<dbReference type="PROSITE" id="PS51194">
    <property type="entry name" value="HELICASE_CTER"/>
    <property type="match status" value="1"/>
</dbReference>
<evidence type="ECO:0000256" key="3">
    <source>
        <dbReference type="ARBA" id="ARBA00023125"/>
    </source>
</evidence>
<dbReference type="SMART" id="SM00487">
    <property type="entry name" value="DEXDc"/>
    <property type="match status" value="1"/>
</dbReference>
<dbReference type="EMBL" id="JBHUMF010000002">
    <property type="protein sequence ID" value="MFD2679299.1"/>
    <property type="molecule type" value="Genomic_DNA"/>
</dbReference>
<dbReference type="PROSITE" id="PS51192">
    <property type="entry name" value="HELICASE_ATP_BIND_1"/>
    <property type="match status" value="1"/>
</dbReference>
<keyword evidence="7" id="KW-1185">Reference proteome</keyword>
<dbReference type="PANTHER" id="PTHR30580">
    <property type="entry name" value="PRIMOSOMAL PROTEIN N"/>
    <property type="match status" value="1"/>
</dbReference>
<dbReference type="InterPro" id="IPR001650">
    <property type="entry name" value="Helicase_C-like"/>
</dbReference>
<organism evidence="6 7">
    <name type="scientific">Bacillus seohaeanensis</name>
    <dbReference type="NCBI Taxonomy" id="284580"/>
    <lineage>
        <taxon>Bacteria</taxon>
        <taxon>Bacillati</taxon>
        <taxon>Bacillota</taxon>
        <taxon>Bacilli</taxon>
        <taxon>Bacillales</taxon>
        <taxon>Bacillaceae</taxon>
        <taxon>Bacillus</taxon>
    </lineage>
</organism>
<dbReference type="CDD" id="cd17925">
    <property type="entry name" value="DEXDc_ComFA"/>
    <property type="match status" value="1"/>
</dbReference>
<keyword evidence="2" id="KW-0067">ATP-binding</keyword>
<evidence type="ECO:0000256" key="2">
    <source>
        <dbReference type="ARBA" id="ARBA00022840"/>
    </source>
</evidence>
<sequence length="497" mass="56555">MKFTLQNNLLVPQPLAKNKDYHKKLSELPIPPAPLPNQTFPYAKALQLFLSGRALLLDEIPFNLTQLHNHYKNGYISYTIGLTTTPNPHCYRCGNAKPHLFAKFHCHRCQATCTYCRNCIMMGRVSECTPLIKWTGPQPLPSQQLEPLYWNGTLSEGQQTASEKVIEAVHNNSSLLVWAVCGAGKTEVLFQGINEALKNNKRVCIATPRTDVVLELAPRLQKVFPATLLSTQYGGSEQRHEYRQLVLSTTHQLYRYKEAFDVLIVDEVDAFPFSYDASLQFAVQQARKPESALIHLTATPDKKTQQQCKKGQQNYITIPARFHRHPIPQPTLKWCGNWKRSIEKGKLPLQIKKWTEQRLHQQKQALIFLPNIKTMEKALPLFQKLHPNIESVHSEDSDRKEKVQDMRNQKTPILLTTTILERGVTFPDIDVAVLGAEDEVFTESALVQIAGRVGRSAQHPTGDISFYHFGRTKQMINALLHIEKMNKEAEKRGLIDG</sequence>
<dbReference type="InterPro" id="IPR006935">
    <property type="entry name" value="Helicase/UvrB_N"/>
</dbReference>
<dbReference type="SMART" id="SM00490">
    <property type="entry name" value="HELICc"/>
    <property type="match status" value="1"/>
</dbReference>
<dbReference type="InterPro" id="IPR027417">
    <property type="entry name" value="P-loop_NTPase"/>
</dbReference>
<protein>
    <submittedName>
        <fullName evidence="6">DEAD/DEAH box helicase</fullName>
    </submittedName>
</protein>
<accession>A0ABW5RMT9</accession>
<keyword evidence="3" id="KW-0238">DNA-binding</keyword>
<dbReference type="SUPFAM" id="SSF52540">
    <property type="entry name" value="P-loop containing nucleoside triphosphate hydrolases"/>
    <property type="match status" value="1"/>
</dbReference>
<keyword evidence="6" id="KW-0378">Hydrolase</keyword>
<dbReference type="Gene3D" id="3.40.50.300">
    <property type="entry name" value="P-loop containing nucleotide triphosphate hydrolases"/>
    <property type="match status" value="2"/>
</dbReference>
<evidence type="ECO:0000259" key="5">
    <source>
        <dbReference type="PROSITE" id="PS51194"/>
    </source>
</evidence>
<gene>
    <name evidence="6" type="ORF">ACFSUL_00890</name>
</gene>
<dbReference type="PANTHER" id="PTHR30580:SF1">
    <property type="entry name" value="COMF OPERON PROTEIN 1"/>
    <property type="match status" value="1"/>
</dbReference>
<evidence type="ECO:0000256" key="1">
    <source>
        <dbReference type="ARBA" id="ARBA00022741"/>
    </source>
</evidence>
<dbReference type="Pfam" id="PF04851">
    <property type="entry name" value="ResIII"/>
    <property type="match status" value="1"/>
</dbReference>
<evidence type="ECO:0000259" key="4">
    <source>
        <dbReference type="PROSITE" id="PS51192"/>
    </source>
</evidence>